<dbReference type="PROSITE" id="PS01050">
    <property type="entry name" value="YJEF_C_2"/>
    <property type="match status" value="1"/>
</dbReference>
<comment type="function">
    <text evidence="6">Catalyzes the dehydration of the S-form of NAD(P)HX at the expense of ADP, which is converted to AMP. Together with NAD(P)HX epimerase, which catalyzes the epimerization of the S- and R-forms, the enzyme allows the repair of both epimers of NAD(P)HX, a damaged form of NAD(P)H that is a result of enzymatic or heat-dependent hydration.</text>
</comment>
<dbReference type="PANTHER" id="PTHR12592">
    <property type="entry name" value="ATP-DEPENDENT (S)-NAD(P)H-HYDRATE DEHYDRATASE FAMILY MEMBER"/>
    <property type="match status" value="1"/>
</dbReference>
<dbReference type="GO" id="GO:0046496">
    <property type="term" value="P:nicotinamide nucleotide metabolic process"/>
    <property type="evidence" value="ECO:0007669"/>
    <property type="project" value="UniProtKB-UniRule"/>
</dbReference>
<comment type="catalytic activity">
    <reaction evidence="6">
        <text>(6S)-NADPHX + ADP = AMP + phosphate + NADPH + H(+)</text>
        <dbReference type="Rhea" id="RHEA:32235"/>
        <dbReference type="ChEBI" id="CHEBI:15378"/>
        <dbReference type="ChEBI" id="CHEBI:43474"/>
        <dbReference type="ChEBI" id="CHEBI:57783"/>
        <dbReference type="ChEBI" id="CHEBI:64076"/>
        <dbReference type="ChEBI" id="CHEBI:456215"/>
        <dbReference type="ChEBI" id="CHEBI:456216"/>
        <dbReference type="EC" id="4.2.1.136"/>
    </reaction>
</comment>
<dbReference type="PROSITE" id="PS51383">
    <property type="entry name" value="YJEF_C_3"/>
    <property type="match status" value="1"/>
</dbReference>
<feature type="binding site" evidence="6">
    <location>
        <position position="136"/>
    </location>
    <ligand>
        <name>(6S)-NADPHX</name>
        <dbReference type="ChEBI" id="CHEBI:64076"/>
    </ligand>
</feature>
<evidence type="ECO:0000256" key="1">
    <source>
        <dbReference type="ARBA" id="ARBA00022741"/>
    </source>
</evidence>
<protein>
    <recommendedName>
        <fullName evidence="6">ADP-dependent (S)-NAD(P)H-hydrate dehydratase</fullName>
        <ecNumber evidence="6">4.2.1.136</ecNumber>
    </recommendedName>
    <alternativeName>
        <fullName evidence="6">ADP-dependent NAD(P)HX dehydratase</fullName>
    </alternativeName>
</protein>
<dbReference type="NCBIfam" id="TIGR00196">
    <property type="entry name" value="yjeF_cterm"/>
    <property type="match status" value="1"/>
</dbReference>
<evidence type="ECO:0000256" key="3">
    <source>
        <dbReference type="ARBA" id="ARBA00022857"/>
    </source>
</evidence>
<dbReference type="EC" id="4.2.1.136" evidence="6"/>
<evidence type="ECO:0000313" key="9">
    <source>
        <dbReference type="Proteomes" id="UP000249739"/>
    </source>
</evidence>
<dbReference type="HAMAP" id="MF_01965">
    <property type="entry name" value="NADHX_dehydratase"/>
    <property type="match status" value="1"/>
</dbReference>
<keyword evidence="4 6" id="KW-0520">NAD</keyword>
<keyword evidence="2 6" id="KW-0067">ATP-binding</keyword>
<dbReference type="InterPro" id="IPR017953">
    <property type="entry name" value="Carbohydrate_kinase_pred_CS"/>
</dbReference>
<gene>
    <name evidence="6" type="primary">nnrD</name>
    <name evidence="8" type="ORF">DI586_08975</name>
</gene>
<evidence type="ECO:0000313" key="8">
    <source>
        <dbReference type="EMBL" id="PZP54748.1"/>
    </source>
</evidence>
<keyword evidence="5 6" id="KW-0456">Lyase</keyword>
<feature type="binding site" evidence="6">
    <location>
        <position position="93"/>
    </location>
    <ligand>
        <name>(6S)-NADPHX</name>
        <dbReference type="ChEBI" id="CHEBI:64076"/>
    </ligand>
</feature>
<name>A0A2W5FHI9_9BACT</name>
<reference evidence="8 9" key="1">
    <citation type="submission" date="2017-08" db="EMBL/GenBank/DDBJ databases">
        <title>Infants hospitalized years apart are colonized by the same room-sourced microbial strains.</title>
        <authorList>
            <person name="Brooks B."/>
            <person name="Olm M.R."/>
            <person name="Firek B.A."/>
            <person name="Baker R."/>
            <person name="Thomas B.C."/>
            <person name="Morowitz M.J."/>
            <person name="Banfield J.F."/>
        </authorList>
    </citation>
    <scope>NUCLEOTIDE SEQUENCE [LARGE SCALE GENOMIC DNA]</scope>
    <source>
        <strain evidence="8">S2_006_000_R2_64</strain>
    </source>
</reference>
<dbReference type="SUPFAM" id="SSF53613">
    <property type="entry name" value="Ribokinase-like"/>
    <property type="match status" value="1"/>
</dbReference>
<dbReference type="Pfam" id="PF01256">
    <property type="entry name" value="Carb_kinase"/>
    <property type="match status" value="1"/>
</dbReference>
<evidence type="ECO:0000256" key="2">
    <source>
        <dbReference type="ARBA" id="ARBA00022840"/>
    </source>
</evidence>
<dbReference type="AlphaFoldDB" id="A0A2W5FHI9"/>
<dbReference type="GO" id="GO:0052856">
    <property type="term" value="F:NAD(P)HX epimerase activity"/>
    <property type="evidence" value="ECO:0007669"/>
    <property type="project" value="TreeGrafter"/>
</dbReference>
<dbReference type="InterPro" id="IPR029056">
    <property type="entry name" value="Ribokinase-like"/>
</dbReference>
<keyword evidence="3 6" id="KW-0521">NADP</keyword>
<dbReference type="CDD" id="cd01171">
    <property type="entry name" value="YXKO-related"/>
    <property type="match status" value="1"/>
</dbReference>
<feature type="binding site" evidence="6">
    <location>
        <position position="199"/>
    </location>
    <ligand>
        <name>(6S)-NADPHX</name>
        <dbReference type="ChEBI" id="CHEBI:64076"/>
    </ligand>
</feature>
<evidence type="ECO:0000256" key="6">
    <source>
        <dbReference type="HAMAP-Rule" id="MF_01965"/>
    </source>
</evidence>
<comment type="subunit">
    <text evidence="6">Homotetramer.</text>
</comment>
<dbReference type="InterPro" id="IPR000631">
    <property type="entry name" value="CARKD"/>
</dbReference>
<feature type="binding site" evidence="6">
    <location>
        <position position="198"/>
    </location>
    <ligand>
        <name>AMP</name>
        <dbReference type="ChEBI" id="CHEBI:456215"/>
    </ligand>
</feature>
<dbReference type="GO" id="GO:0005524">
    <property type="term" value="F:ATP binding"/>
    <property type="evidence" value="ECO:0007669"/>
    <property type="project" value="UniProtKB-KW"/>
</dbReference>
<dbReference type="Proteomes" id="UP000249739">
    <property type="component" value="Unassembled WGS sequence"/>
</dbReference>
<sequence>MDWKKLIKAKSMDKHKYDYGHVVVYGGSQMTGAAGLAAISALRMGAGLVTIAVPRETTYLYRQLSTSLIVEEMTDFKDHFQDKRRNMLLIGPGAGHETERPTLDVIESGKLCVLDADALKLFILGKTHDKCILTPHEGEFERLFPDTSGGKADRALKAAKFCRAIIVLKGHETIIASPDGRFEIISNGSPWLATAGSGDVLAGMIAGFAAWHKHEDMLFESVCAAVWMHGEASQLAGPGMISADLPDQIKKVWQNLLNH</sequence>
<dbReference type="GO" id="GO:0110051">
    <property type="term" value="P:metabolite repair"/>
    <property type="evidence" value="ECO:0007669"/>
    <property type="project" value="TreeGrafter"/>
</dbReference>
<feature type="binding site" evidence="6">
    <location>
        <position position="33"/>
    </location>
    <ligand>
        <name>(6S)-NADPHX</name>
        <dbReference type="ChEBI" id="CHEBI:64076"/>
    </ligand>
</feature>
<evidence type="ECO:0000256" key="5">
    <source>
        <dbReference type="ARBA" id="ARBA00023239"/>
    </source>
</evidence>
<evidence type="ECO:0000259" key="7">
    <source>
        <dbReference type="PROSITE" id="PS51383"/>
    </source>
</evidence>
<keyword evidence="1 6" id="KW-0547">Nucleotide-binding</keyword>
<dbReference type="PANTHER" id="PTHR12592:SF0">
    <property type="entry name" value="ATP-DEPENDENT (S)-NAD(P)H-HYDRATE DEHYDRATASE"/>
    <property type="match status" value="1"/>
</dbReference>
<organism evidence="8 9">
    <name type="scientific">Micavibrio aeruginosavorus</name>
    <dbReference type="NCBI Taxonomy" id="349221"/>
    <lineage>
        <taxon>Bacteria</taxon>
        <taxon>Pseudomonadati</taxon>
        <taxon>Bdellovibrionota</taxon>
        <taxon>Bdellovibrionia</taxon>
        <taxon>Bdellovibrionales</taxon>
        <taxon>Pseudobdellovibrionaceae</taxon>
        <taxon>Micavibrio</taxon>
    </lineage>
</organism>
<dbReference type="GO" id="GO:0052855">
    <property type="term" value="F:ADP-dependent NAD(P)H-hydrate dehydratase activity"/>
    <property type="evidence" value="ECO:0007669"/>
    <property type="project" value="UniProtKB-UniRule"/>
</dbReference>
<comment type="caution">
    <text evidence="8">The sequence shown here is derived from an EMBL/GenBank/DDBJ whole genome shotgun (WGS) entry which is preliminary data.</text>
</comment>
<feature type="binding site" evidence="6">
    <location>
        <begin position="169"/>
        <end position="173"/>
    </location>
    <ligand>
        <name>AMP</name>
        <dbReference type="ChEBI" id="CHEBI:456215"/>
    </ligand>
</feature>
<dbReference type="Gene3D" id="3.40.1190.20">
    <property type="match status" value="1"/>
</dbReference>
<comment type="cofactor">
    <cofactor evidence="6">
        <name>Mg(2+)</name>
        <dbReference type="ChEBI" id="CHEBI:18420"/>
    </cofactor>
</comment>
<feature type="domain" description="YjeF C-terminal" evidence="7">
    <location>
        <begin position="1"/>
        <end position="256"/>
    </location>
</feature>
<proteinExistence type="inferred from homology"/>
<comment type="similarity">
    <text evidence="6">Belongs to the NnrD/CARKD family.</text>
</comment>
<accession>A0A2W5FHI9</accession>
<comment type="catalytic activity">
    <reaction evidence="6">
        <text>(6S)-NADHX + ADP = AMP + phosphate + NADH + H(+)</text>
        <dbReference type="Rhea" id="RHEA:32223"/>
        <dbReference type="ChEBI" id="CHEBI:15378"/>
        <dbReference type="ChEBI" id="CHEBI:43474"/>
        <dbReference type="ChEBI" id="CHEBI:57945"/>
        <dbReference type="ChEBI" id="CHEBI:64074"/>
        <dbReference type="ChEBI" id="CHEBI:456215"/>
        <dbReference type="ChEBI" id="CHEBI:456216"/>
        <dbReference type="EC" id="4.2.1.136"/>
    </reaction>
</comment>
<evidence type="ECO:0000256" key="4">
    <source>
        <dbReference type="ARBA" id="ARBA00023027"/>
    </source>
</evidence>
<dbReference type="EMBL" id="QFOT01000112">
    <property type="protein sequence ID" value="PZP54748.1"/>
    <property type="molecule type" value="Genomic_DNA"/>
</dbReference>